<dbReference type="PROSITE" id="PS00917">
    <property type="entry name" value="ASN_GLN_ASE_2"/>
    <property type="match status" value="1"/>
</dbReference>
<dbReference type="PANTHER" id="PTHR11707">
    <property type="entry name" value="L-ASPARAGINASE"/>
    <property type="match status" value="1"/>
</dbReference>
<dbReference type="PROSITE" id="PS00144">
    <property type="entry name" value="ASN_GLN_ASE_1"/>
    <property type="match status" value="1"/>
</dbReference>
<dbReference type="PIRSF" id="PIRSF001220">
    <property type="entry name" value="L-ASNase_gatD"/>
    <property type="match status" value="1"/>
</dbReference>
<dbReference type="InterPro" id="IPR041725">
    <property type="entry name" value="L-asparaginase_I"/>
</dbReference>
<accession>A0ABT2EFE3</accession>
<dbReference type="Pfam" id="PF00710">
    <property type="entry name" value="Asparaginase"/>
    <property type="match status" value="1"/>
</dbReference>
<dbReference type="CDD" id="cd08963">
    <property type="entry name" value="L-asparaginase_I"/>
    <property type="match status" value="1"/>
</dbReference>
<feature type="domain" description="L-asparaginase N-terminal" evidence="4">
    <location>
        <begin position="18"/>
        <end position="205"/>
    </location>
</feature>
<name>A0ABT2EFE3_9GAMM</name>
<dbReference type="InterPro" id="IPR006034">
    <property type="entry name" value="Asparaginase/glutaminase-like"/>
</dbReference>
<dbReference type="RefSeq" id="WP_259036708.1">
    <property type="nucleotide sequence ID" value="NZ_JAJISC010000005.1"/>
</dbReference>
<dbReference type="SUPFAM" id="SSF53774">
    <property type="entry name" value="Glutaminase/Asparaginase"/>
    <property type="match status" value="1"/>
</dbReference>
<evidence type="ECO:0000259" key="5">
    <source>
        <dbReference type="Pfam" id="PF17763"/>
    </source>
</evidence>
<dbReference type="SFLD" id="SFLDS00057">
    <property type="entry name" value="Glutaminase/Asparaginase"/>
    <property type="match status" value="1"/>
</dbReference>
<evidence type="ECO:0000313" key="6">
    <source>
        <dbReference type="EMBL" id="MCS2610209.1"/>
    </source>
</evidence>
<dbReference type="PIRSF" id="PIRSF500176">
    <property type="entry name" value="L_ASNase"/>
    <property type="match status" value="1"/>
</dbReference>
<proteinExistence type="inferred from homology"/>
<dbReference type="PROSITE" id="PS51732">
    <property type="entry name" value="ASN_GLN_ASE_3"/>
    <property type="match status" value="1"/>
</dbReference>
<dbReference type="InterPro" id="IPR020827">
    <property type="entry name" value="Asparaginase/glutaminase_AS1"/>
</dbReference>
<dbReference type="InterPro" id="IPR027474">
    <property type="entry name" value="L-asparaginase_N"/>
</dbReference>
<evidence type="ECO:0000313" key="7">
    <source>
        <dbReference type="Proteomes" id="UP001165542"/>
    </source>
</evidence>
<feature type="active site" evidence="2">
    <location>
        <position position="27"/>
    </location>
</feature>
<dbReference type="PRINTS" id="PR00139">
    <property type="entry name" value="ASNGLNASE"/>
</dbReference>
<dbReference type="InterPro" id="IPR027473">
    <property type="entry name" value="L-asparaginase_C"/>
</dbReference>
<dbReference type="SMART" id="SM00870">
    <property type="entry name" value="Asparaginase"/>
    <property type="match status" value="1"/>
</dbReference>
<keyword evidence="7" id="KW-1185">Reference proteome</keyword>
<sequence>MTLSSYLADNPALTSEDKVLILYTGGTIGMTHAAQGLTPGGDFAARLARAFATLPPSRQMRLPPFEVVSYAQLIDSSAATPLMWQRLGEDVAARLRAYCGVVIVHGTDTLSFTASSLAYQLQGVDRPVIVTGAMQPLEAPCSDGLANLEGALHFAAKAELQEVALYFANRLLRGVRSLKHHCNDPEAFASPSYPPLGERVGDDFVLYPQRGLICQQRGAPRFELVDYAPLAAGGVVRVALWPGISAWQLQAWLEDDRVKGALLEVWGAGNVPDDPALLAVLAKANGEGKLLAAVSQCRQGSVHLGAYAAGQGLNDAGALSGGDMTVEAAYTKLVHLLAQPLAPADRREQFLTALVGER</sequence>
<dbReference type="InterPro" id="IPR037152">
    <property type="entry name" value="L-asparaginase_N_sf"/>
</dbReference>
<dbReference type="InterPro" id="IPR036152">
    <property type="entry name" value="Asp/glu_Ase-like_sf"/>
</dbReference>
<gene>
    <name evidence="6" type="ORF">LLY24_12875</name>
</gene>
<reference evidence="6" key="1">
    <citation type="submission" date="2021-11" db="EMBL/GenBank/DDBJ databases">
        <title>Halomonas sp., isolated from a coastal aquaculture zone in Dongshan Bay.</title>
        <authorList>
            <person name="Lin W."/>
        </authorList>
    </citation>
    <scope>NUCLEOTIDE SEQUENCE</scope>
    <source>
        <strain evidence="6">Yzlin-01</strain>
    </source>
</reference>
<organism evidence="6 7">
    <name type="scientific">Halomonas dongshanensis</name>
    <dbReference type="NCBI Taxonomy" id="2890835"/>
    <lineage>
        <taxon>Bacteria</taxon>
        <taxon>Pseudomonadati</taxon>
        <taxon>Pseudomonadota</taxon>
        <taxon>Gammaproteobacteria</taxon>
        <taxon>Oceanospirillales</taxon>
        <taxon>Halomonadaceae</taxon>
        <taxon>Halomonas</taxon>
    </lineage>
</organism>
<dbReference type="Gene3D" id="3.40.50.1170">
    <property type="entry name" value="L-asparaginase, N-terminal domain"/>
    <property type="match status" value="1"/>
</dbReference>
<dbReference type="EMBL" id="JAJISC010000005">
    <property type="protein sequence ID" value="MCS2610209.1"/>
    <property type="molecule type" value="Genomic_DNA"/>
</dbReference>
<evidence type="ECO:0000259" key="4">
    <source>
        <dbReference type="Pfam" id="PF00710"/>
    </source>
</evidence>
<evidence type="ECO:0000256" key="3">
    <source>
        <dbReference type="PROSITE-ProRule" id="PRU10100"/>
    </source>
</evidence>
<comment type="caution">
    <text evidence="6">The sequence shown here is derived from an EMBL/GenBank/DDBJ whole genome shotgun (WGS) entry which is preliminary data.</text>
</comment>
<feature type="domain" description="Asparaginase/glutaminase C-terminal" evidence="5">
    <location>
        <begin position="235"/>
        <end position="350"/>
    </location>
</feature>
<comment type="similarity">
    <text evidence="1">Belongs to the asparaginase 1 family.</text>
</comment>
<feature type="active site" evidence="3">
    <location>
        <position position="107"/>
    </location>
</feature>
<evidence type="ECO:0000256" key="1">
    <source>
        <dbReference type="ARBA" id="ARBA00010518"/>
    </source>
</evidence>
<dbReference type="Pfam" id="PF17763">
    <property type="entry name" value="Asparaginase_C"/>
    <property type="match status" value="1"/>
</dbReference>
<evidence type="ECO:0000256" key="2">
    <source>
        <dbReference type="PROSITE-ProRule" id="PRU10099"/>
    </source>
</evidence>
<dbReference type="Proteomes" id="UP001165542">
    <property type="component" value="Unassembled WGS sequence"/>
</dbReference>
<dbReference type="InterPro" id="IPR027475">
    <property type="entry name" value="Asparaginase/glutaminase_AS2"/>
</dbReference>
<dbReference type="Gene3D" id="3.40.50.40">
    <property type="match status" value="1"/>
</dbReference>
<protein>
    <submittedName>
        <fullName evidence="6">Asparaginase</fullName>
    </submittedName>
</protein>
<dbReference type="PANTHER" id="PTHR11707:SF28">
    <property type="entry name" value="60 KDA LYSOPHOSPHOLIPASE"/>
    <property type="match status" value="1"/>
</dbReference>
<dbReference type="InterPro" id="IPR040919">
    <property type="entry name" value="Asparaginase_C"/>
</dbReference>